<dbReference type="EMBL" id="MH588547">
    <property type="protein sequence ID" value="AXQ69708.1"/>
    <property type="molecule type" value="Genomic_DNA"/>
</dbReference>
<reference evidence="1" key="1">
    <citation type="submission" date="2018-07" db="EMBL/GenBank/DDBJ databases">
        <authorList>
            <person name="Wilson K.M."/>
            <person name="Ely B."/>
        </authorList>
    </citation>
    <scope>NUCLEOTIDE SEQUENCE</scope>
</reference>
<keyword evidence="2" id="KW-1185">Reference proteome</keyword>
<evidence type="ECO:0000313" key="2">
    <source>
        <dbReference type="Proteomes" id="UP000259683"/>
    </source>
</evidence>
<sequence length="136" mass="14281">MTLAARISALAGAIRDKLNTMTPRLLPAGGGAGQVLTKTTSADYAAAWAGLPAPKSATVTVPWPPRYEWEQAINDASLTGSEVIQTWLAPASSSDENEPEMLDLVALTAQASAGVVIFKLSFSELTSGPIRLHYKA</sequence>
<gene>
    <name evidence="1" type="ORF">CcrSC_gp126</name>
</gene>
<proteinExistence type="predicted"/>
<reference evidence="1" key="2">
    <citation type="submission" date="2021-07" db="EMBL/GenBank/DDBJ databases">
        <title>Giant CbK-like Caulobacter bacteriophages have genetically divergent genomes.</title>
        <authorList>
            <person name="Wilson K."/>
            <person name="Ely B."/>
        </authorList>
    </citation>
    <scope>NUCLEOTIDE SEQUENCE</scope>
</reference>
<protein>
    <submittedName>
        <fullName evidence="1">Uncharacterized protein</fullName>
    </submittedName>
</protein>
<organism evidence="1 2">
    <name type="scientific">Caulobacter phage CcrSC</name>
    <dbReference type="NCBI Taxonomy" id="2283272"/>
    <lineage>
        <taxon>Viruses</taxon>
        <taxon>Duplodnaviria</taxon>
        <taxon>Heunggongvirae</taxon>
        <taxon>Uroviricota</taxon>
        <taxon>Caudoviricetes</taxon>
        <taxon>Jeanschmidtviridae</taxon>
        <taxon>Bertelyvirus</taxon>
        <taxon>Bertelyvirus SC</taxon>
    </lineage>
</organism>
<evidence type="ECO:0000313" key="1">
    <source>
        <dbReference type="EMBL" id="AXQ69708.1"/>
    </source>
</evidence>
<name>A0A385EFW9_9CAUD</name>
<dbReference type="Proteomes" id="UP000259683">
    <property type="component" value="Segment"/>
</dbReference>
<accession>A0A385EFW9</accession>